<keyword evidence="3" id="KW-1185">Reference proteome</keyword>
<feature type="signal peptide" evidence="1">
    <location>
        <begin position="1"/>
        <end position="23"/>
    </location>
</feature>
<name>A0ABQ6YMI0_9NOCA</name>
<dbReference type="Pfam" id="PF07313">
    <property type="entry name" value="AmiA-like"/>
    <property type="match status" value="1"/>
</dbReference>
<dbReference type="SUPFAM" id="SSF54001">
    <property type="entry name" value="Cysteine proteinases"/>
    <property type="match status" value="1"/>
</dbReference>
<organism evidence="2 3">
    <name type="scientific">Nocardia caishijiensis</name>
    <dbReference type="NCBI Taxonomy" id="184756"/>
    <lineage>
        <taxon>Bacteria</taxon>
        <taxon>Bacillati</taxon>
        <taxon>Actinomycetota</taxon>
        <taxon>Actinomycetes</taxon>
        <taxon>Mycobacteriales</taxon>
        <taxon>Nocardiaceae</taxon>
        <taxon>Nocardia</taxon>
    </lineage>
</organism>
<evidence type="ECO:0000313" key="3">
    <source>
        <dbReference type="Proteomes" id="UP000798951"/>
    </source>
</evidence>
<sequence length="263" mass="28047">MRTIVQVLCLLVAVVCLAVPAHAAPVVLDATTAGTVDAMLDARARAGTTDRAVRIERISARLLGTPYGANMLIGSADTPEQLVIDLRHVDCFTFLDYVDAASRSATTDQFVDNLIAARYIDSRVEFTHRKHFFTDWAHTARISATDITADLSPAAVTTNKHLNAKADGTTFLPGVPVVDRTVTHIPTGAVDGGVVAGLRTGDFIGAYTPTAGLDVTHVGILVHTTDGPMFRNASSLAEHGKVVDTPLLEYVRTVPGILVLRPR</sequence>
<gene>
    <name evidence="2" type="ORF">FNL39_104406</name>
</gene>
<comment type="caution">
    <text evidence="2">The sequence shown here is derived from an EMBL/GenBank/DDBJ whole genome shotgun (WGS) entry which is preliminary data.</text>
</comment>
<protein>
    <submittedName>
        <fullName evidence="2">Uncharacterized protein DUF1460</fullName>
    </submittedName>
</protein>
<dbReference type="EMBL" id="VMSD01000004">
    <property type="protein sequence ID" value="KAF0846984.1"/>
    <property type="molecule type" value="Genomic_DNA"/>
</dbReference>
<reference evidence="2 3" key="1">
    <citation type="submission" date="2019-07" db="EMBL/GenBank/DDBJ databases">
        <title>Genomic Encyclopedia of Type Strains, Phase IV (KMG-IV): sequencing the most valuable type-strain genomes for metagenomic binning, comparative biology and taxonomic classification.</title>
        <authorList>
            <person name="Goeker M."/>
        </authorList>
    </citation>
    <scope>NUCLEOTIDE SEQUENCE [LARGE SCALE GENOMIC DNA]</scope>
    <source>
        <strain evidence="2 3">DSM 44831</strain>
    </source>
</reference>
<keyword evidence="1" id="KW-0732">Signal</keyword>
<evidence type="ECO:0000313" key="2">
    <source>
        <dbReference type="EMBL" id="KAF0846984.1"/>
    </source>
</evidence>
<dbReference type="Gene3D" id="2.30.260.10">
    <property type="entry name" value="putative xylanase like domain"/>
    <property type="match status" value="1"/>
</dbReference>
<accession>A0ABQ6YMI0</accession>
<dbReference type="InterPro" id="IPR010846">
    <property type="entry name" value="AmiA-like"/>
</dbReference>
<evidence type="ECO:0000256" key="1">
    <source>
        <dbReference type="SAM" id="SignalP"/>
    </source>
</evidence>
<proteinExistence type="predicted"/>
<dbReference type="InterPro" id="IPR038765">
    <property type="entry name" value="Papain-like_cys_pep_sf"/>
</dbReference>
<dbReference type="Gene3D" id="1.10.3670.10">
    <property type="entry name" value="Putative xylanase like domain"/>
    <property type="match status" value="1"/>
</dbReference>
<feature type="chain" id="PRO_5047403861" evidence="1">
    <location>
        <begin position="24"/>
        <end position="263"/>
    </location>
</feature>
<dbReference type="Proteomes" id="UP000798951">
    <property type="component" value="Unassembled WGS sequence"/>
</dbReference>
<dbReference type="RefSeq" id="WP_067983765.1">
    <property type="nucleotide sequence ID" value="NZ_VMSD01000004.1"/>
</dbReference>